<evidence type="ECO:0000313" key="2">
    <source>
        <dbReference type="Proteomes" id="UP000623250"/>
    </source>
</evidence>
<dbReference type="InterPro" id="IPR002052">
    <property type="entry name" value="DNA_methylase_N6_adenine_CS"/>
</dbReference>
<comment type="caution">
    <text evidence="1">The sequence shown here is derived from an EMBL/GenBank/DDBJ whole genome shotgun (WGS) entry which is preliminary data.</text>
</comment>
<dbReference type="Proteomes" id="UP000623250">
    <property type="component" value="Unassembled WGS sequence"/>
</dbReference>
<dbReference type="InterPro" id="IPR029063">
    <property type="entry name" value="SAM-dependent_MTases_sf"/>
</dbReference>
<dbReference type="AlphaFoldDB" id="A0A8I1GC40"/>
<evidence type="ECO:0008006" key="3">
    <source>
        <dbReference type="Google" id="ProtNLM"/>
    </source>
</evidence>
<accession>A0A8I1GC40</accession>
<organism evidence="1 2">
    <name type="scientific">Rhodomicrobium udaipurense</name>
    <dbReference type="NCBI Taxonomy" id="1202716"/>
    <lineage>
        <taxon>Bacteria</taxon>
        <taxon>Pseudomonadati</taxon>
        <taxon>Pseudomonadota</taxon>
        <taxon>Alphaproteobacteria</taxon>
        <taxon>Hyphomicrobiales</taxon>
        <taxon>Hyphomicrobiaceae</taxon>
        <taxon>Rhodomicrobium</taxon>
    </lineage>
</organism>
<reference evidence="1 2" key="1">
    <citation type="submission" date="2020-12" db="EMBL/GenBank/DDBJ databases">
        <title>Revised draft genomes of Rhodomicrobium vannielii ATCC 17100 and Rhodomicrobium udaipurense JA643.</title>
        <authorList>
            <person name="Conners E.M."/>
            <person name="Davenport E.J."/>
            <person name="Bose A."/>
        </authorList>
    </citation>
    <scope>NUCLEOTIDE SEQUENCE [LARGE SCALE GENOMIC DNA]</scope>
    <source>
        <strain evidence="1 2">JA643</strain>
    </source>
</reference>
<evidence type="ECO:0000313" key="1">
    <source>
        <dbReference type="EMBL" id="MBJ7542224.1"/>
    </source>
</evidence>
<name>A0A8I1GC40_9HYPH</name>
<dbReference type="PROSITE" id="PS00092">
    <property type="entry name" value="N6_MTASE"/>
    <property type="match status" value="1"/>
</dbReference>
<dbReference type="EMBL" id="JAEMUK010000002">
    <property type="protein sequence ID" value="MBJ7542224.1"/>
    <property type="molecule type" value="Genomic_DNA"/>
</dbReference>
<dbReference type="GO" id="GO:0032259">
    <property type="term" value="P:methylation"/>
    <property type="evidence" value="ECO:0007669"/>
    <property type="project" value="InterPro"/>
</dbReference>
<keyword evidence="2" id="KW-1185">Reference proteome</keyword>
<dbReference type="GO" id="GO:0003676">
    <property type="term" value="F:nucleic acid binding"/>
    <property type="evidence" value="ECO:0007669"/>
    <property type="project" value="InterPro"/>
</dbReference>
<dbReference type="RefSeq" id="WP_052037567.1">
    <property type="nucleotide sequence ID" value="NZ_JAEMUK010000002.1"/>
</dbReference>
<proteinExistence type="predicted"/>
<protein>
    <recommendedName>
        <fullName evidence="3">Methyltransferase</fullName>
    </recommendedName>
</protein>
<dbReference type="SUPFAM" id="SSF53335">
    <property type="entry name" value="S-adenosyl-L-methionine-dependent methyltransferases"/>
    <property type="match status" value="1"/>
</dbReference>
<dbReference type="GO" id="GO:0008168">
    <property type="term" value="F:methyltransferase activity"/>
    <property type="evidence" value="ECO:0007669"/>
    <property type="project" value="InterPro"/>
</dbReference>
<gene>
    <name evidence="1" type="ORF">JDN41_01470</name>
</gene>
<sequence>MNAPRLLLPHELRTRHLVTETARAFRFGPRIHPNRAAYEFYPTPPEATRALLSVERFDGPIWEPACGTGWISEELIAAGYDVVSTDLVDYGYGEPRRDFLAERKPLAKHIVTNPPYGRGLADMFVKHALDLTAESGGTVAMLLNLSSLCHPLRHAFYVSHPPAVIYALDECICWPYGDPARATTTIAKQRYCWLVWKHGHSGATEFRWLRVKDFTVPRVAKTVRLLS</sequence>